<evidence type="ECO:0000256" key="1">
    <source>
        <dbReference type="SAM" id="MobiDB-lite"/>
    </source>
</evidence>
<organism evidence="2 3">
    <name type="scientific">Lyophyllum shimeji</name>
    <name type="common">Hon-shimeji</name>
    <name type="synonym">Tricholoma shimeji</name>
    <dbReference type="NCBI Taxonomy" id="47721"/>
    <lineage>
        <taxon>Eukaryota</taxon>
        <taxon>Fungi</taxon>
        <taxon>Dikarya</taxon>
        <taxon>Basidiomycota</taxon>
        <taxon>Agaricomycotina</taxon>
        <taxon>Agaricomycetes</taxon>
        <taxon>Agaricomycetidae</taxon>
        <taxon>Agaricales</taxon>
        <taxon>Tricholomatineae</taxon>
        <taxon>Lyophyllaceae</taxon>
        <taxon>Lyophyllum</taxon>
    </lineage>
</organism>
<dbReference type="PANTHER" id="PTHR38846">
    <property type="entry name" value="C3H1-TYPE DOMAIN-CONTAINING PROTEIN"/>
    <property type="match status" value="1"/>
</dbReference>
<gene>
    <name evidence="2" type="ORF">LshimejAT787_1402550</name>
</gene>
<proteinExistence type="predicted"/>
<sequence>MLDASDDEYVEYDLPEFTEDELLQIDADVSSQFSDDAGRSVELRADEEYAGYFSEFTDDELLQVDADVSPQFSDDVGRGVEPRADEEYAEYFSEFTDEELLQIDADVSSQLVDDRERVERVSPAPDGHGHPATSEVSSHSGDASALVVDDRRPQVFESLDSSCLIETVHTIKTEPGIDIQRPSLAGPTRSKRGAATPVGCSDSKASVKSMRTRATSLESDKPLRAFFQKYAHFVYNPTQPPWDEFNRLARSLHWFAEGRAIKKAEFKVALVKEFNCIYGTDESDIESWQMLCRVIGITPLPEGLKACREAVDAAHVNLVDLVDVPNSGRSIKLFDSEESLSRAALEKPDCPYWGPLRRLGLTQYAPRRIPVHTSALFLINAHLVLED</sequence>
<dbReference type="EMBL" id="BRPK01000014">
    <property type="protein sequence ID" value="GLB43743.1"/>
    <property type="molecule type" value="Genomic_DNA"/>
</dbReference>
<dbReference type="OrthoDB" id="6105938at2759"/>
<evidence type="ECO:0000313" key="3">
    <source>
        <dbReference type="Proteomes" id="UP001063166"/>
    </source>
</evidence>
<keyword evidence="3" id="KW-1185">Reference proteome</keyword>
<feature type="region of interest" description="Disordered" evidence="1">
    <location>
        <begin position="178"/>
        <end position="204"/>
    </location>
</feature>
<feature type="region of interest" description="Disordered" evidence="1">
    <location>
        <begin position="112"/>
        <end position="144"/>
    </location>
</feature>
<accession>A0A9P3PY69</accession>
<comment type="caution">
    <text evidence="2">The sequence shown here is derived from an EMBL/GenBank/DDBJ whole genome shotgun (WGS) entry which is preliminary data.</text>
</comment>
<dbReference type="Proteomes" id="UP001063166">
    <property type="component" value="Unassembled WGS sequence"/>
</dbReference>
<reference evidence="2" key="1">
    <citation type="submission" date="2022-07" db="EMBL/GenBank/DDBJ databases">
        <title>The genome of Lyophyllum shimeji provides insight into the initial evolution of ectomycorrhizal fungal genome.</title>
        <authorList>
            <person name="Kobayashi Y."/>
            <person name="Shibata T."/>
            <person name="Hirakawa H."/>
            <person name="Shigenobu S."/>
            <person name="Nishiyama T."/>
            <person name="Yamada A."/>
            <person name="Hasebe M."/>
            <person name="Kawaguchi M."/>
        </authorList>
    </citation>
    <scope>NUCLEOTIDE SEQUENCE</scope>
    <source>
        <strain evidence="2">AT787</strain>
    </source>
</reference>
<protein>
    <submittedName>
        <fullName evidence="2">Uncharacterized protein</fullName>
    </submittedName>
</protein>
<dbReference type="AlphaFoldDB" id="A0A9P3PY69"/>
<evidence type="ECO:0000313" key="2">
    <source>
        <dbReference type="EMBL" id="GLB43743.1"/>
    </source>
</evidence>
<dbReference type="PANTHER" id="PTHR38846:SF1">
    <property type="entry name" value="C3H1-TYPE DOMAIN-CONTAINING PROTEIN"/>
    <property type="match status" value="1"/>
</dbReference>
<name>A0A9P3PY69_LYOSH</name>